<proteinExistence type="predicted"/>
<dbReference type="RefSeq" id="WP_133033366.1">
    <property type="nucleotide sequence ID" value="NZ_BAABEI010000012.1"/>
</dbReference>
<gene>
    <name evidence="1" type="ORF">EV665_102507</name>
</gene>
<evidence type="ECO:0000313" key="2">
    <source>
        <dbReference type="Proteomes" id="UP000295351"/>
    </source>
</evidence>
<organism evidence="1 2">
    <name type="scientific">Shinella granuli</name>
    <dbReference type="NCBI Taxonomy" id="323621"/>
    <lineage>
        <taxon>Bacteria</taxon>
        <taxon>Pseudomonadati</taxon>
        <taxon>Pseudomonadota</taxon>
        <taxon>Alphaproteobacteria</taxon>
        <taxon>Hyphomicrobiales</taxon>
        <taxon>Rhizobiaceae</taxon>
        <taxon>Shinella</taxon>
    </lineage>
</organism>
<evidence type="ECO:0000313" key="1">
    <source>
        <dbReference type="EMBL" id="TCN47983.1"/>
    </source>
</evidence>
<protein>
    <recommendedName>
        <fullName evidence="3">DUF1508 domain-containing protein</fullName>
    </recommendedName>
</protein>
<dbReference type="EMBL" id="SLVX01000002">
    <property type="protein sequence ID" value="TCN47983.1"/>
    <property type="molecule type" value="Genomic_DNA"/>
</dbReference>
<evidence type="ECO:0008006" key="3">
    <source>
        <dbReference type="Google" id="ProtNLM"/>
    </source>
</evidence>
<accession>A0A4R2D2H6</accession>
<comment type="caution">
    <text evidence="1">The sequence shown here is derived from an EMBL/GenBank/DDBJ whole genome shotgun (WGS) entry which is preliminary data.</text>
</comment>
<keyword evidence="2" id="KW-1185">Reference proteome</keyword>
<reference evidence="1 2" key="1">
    <citation type="submission" date="2019-03" db="EMBL/GenBank/DDBJ databases">
        <title>Genomic Encyclopedia of Type Strains, Phase IV (KMG-IV): sequencing the most valuable type-strain genomes for metagenomic binning, comparative biology and taxonomic classification.</title>
        <authorList>
            <person name="Goeker M."/>
        </authorList>
    </citation>
    <scope>NUCLEOTIDE SEQUENCE [LARGE SCALE GENOMIC DNA]</scope>
    <source>
        <strain evidence="1 2">DSM 18401</strain>
    </source>
</reference>
<sequence length="64" mass="6836">MADDKGPVSKVVVEKRIDGKYFYSLTFRGVTYPVKGPFGTPMEAAANGQAVLKKLEERAGSAGT</sequence>
<name>A0A4R2D2H6_SHIGR</name>
<dbReference type="Proteomes" id="UP000295351">
    <property type="component" value="Unassembled WGS sequence"/>
</dbReference>
<dbReference type="AlphaFoldDB" id="A0A4R2D2H6"/>